<dbReference type="EMBL" id="UHIV01000007">
    <property type="protein sequence ID" value="SUP61334.1"/>
    <property type="molecule type" value="Genomic_DNA"/>
</dbReference>
<gene>
    <name evidence="1" type="ORF">NCTC13645_02489</name>
</gene>
<reference evidence="1 2" key="1">
    <citation type="submission" date="2018-06" db="EMBL/GenBank/DDBJ databases">
        <authorList>
            <consortium name="Pathogen Informatics"/>
            <person name="Doyle S."/>
        </authorList>
    </citation>
    <scope>NUCLEOTIDE SEQUENCE [LARGE SCALE GENOMIC DNA]</scope>
    <source>
        <strain evidence="1 2">NCTC13645</strain>
    </source>
</reference>
<name>A0A380P919_WEIVI</name>
<proteinExistence type="predicted"/>
<evidence type="ECO:0000313" key="1">
    <source>
        <dbReference type="EMBL" id="SUP61334.1"/>
    </source>
</evidence>
<evidence type="ECO:0000313" key="2">
    <source>
        <dbReference type="Proteomes" id="UP000254621"/>
    </source>
</evidence>
<dbReference type="Proteomes" id="UP000254621">
    <property type="component" value="Unassembled WGS sequence"/>
</dbReference>
<accession>A0A380P919</accession>
<organism evidence="1 2">
    <name type="scientific">Weissella viridescens</name>
    <name type="common">Lactobacillus viridescens</name>
    <dbReference type="NCBI Taxonomy" id="1629"/>
    <lineage>
        <taxon>Bacteria</taxon>
        <taxon>Bacillati</taxon>
        <taxon>Bacillota</taxon>
        <taxon>Bacilli</taxon>
        <taxon>Lactobacillales</taxon>
        <taxon>Lactobacillaceae</taxon>
        <taxon>Weissella</taxon>
    </lineage>
</organism>
<protein>
    <submittedName>
        <fullName evidence="1">Uncharacterized protein</fullName>
    </submittedName>
</protein>
<dbReference type="AlphaFoldDB" id="A0A380P919"/>
<sequence>MTATDYVETLASVYVQADAQARKAAIQDQIAQIGAEMIGKLLQTQTFSRKLII</sequence>